<reference evidence="7 8" key="1">
    <citation type="submission" date="2018-10" db="EMBL/GenBank/DDBJ databases">
        <title>Sinomicrobium pectinilyticum sp. nov., a pectinase-producing bacterium isolated from alkaline and saline soil, and emended description of the genus Sinomicrobium.</title>
        <authorList>
            <person name="Cheng B."/>
            <person name="Li C."/>
            <person name="Lai Q."/>
            <person name="Du M."/>
            <person name="Shao Z."/>
            <person name="Xu P."/>
            <person name="Yang C."/>
        </authorList>
    </citation>
    <scope>NUCLEOTIDE SEQUENCE [LARGE SCALE GENOMIC DNA]</scope>
    <source>
        <strain evidence="7 8">5DNS001</strain>
    </source>
</reference>
<dbReference type="EMBL" id="RJTM01000011">
    <property type="protein sequence ID" value="RNL93428.1"/>
    <property type="molecule type" value="Genomic_DNA"/>
</dbReference>
<feature type="signal peptide" evidence="4">
    <location>
        <begin position="1"/>
        <end position="20"/>
    </location>
</feature>
<evidence type="ECO:0000259" key="6">
    <source>
        <dbReference type="PROSITE" id="PS51829"/>
    </source>
</evidence>
<evidence type="ECO:0000256" key="3">
    <source>
        <dbReference type="ARBA" id="ARBA00022801"/>
    </source>
</evidence>
<comment type="caution">
    <text evidence="7">The sequence shown here is derived from an EMBL/GenBank/DDBJ whole genome shotgun (WGS) entry which is preliminary data.</text>
</comment>
<dbReference type="GO" id="GO:0004252">
    <property type="term" value="F:serine-type endopeptidase activity"/>
    <property type="evidence" value="ECO:0007669"/>
    <property type="project" value="InterPro"/>
</dbReference>
<sequence>MKRILLSFILLLFLSLSVTAQQNPWKKVSLDHQPASILRSGQKADGYRLELNTLQKNLGTTPGMRTTLQGKGKKIVSFPVKDGAIEDFEVTEIRFLPEKLSQKYPGIRSYSGRSMANPQTEIRFSMDDFGFHGVIHDKAGTYYINPDDQNKDIYFLASRQSFSPYAREFECMAKEEARVMGLKSSITQRGPDDGQMRTFRLALACTGEFAQYHINAAGVNNGTNAQKKAAVLSAMNTIMTRVNGIYERDLSLTMQLIDNNDELIFLDPDTDGMTNNAGRTLIDEIQPVIDNLIGTGNYDIGHVFSTGAGGIAQLNSPCTASKAMGVTGTSSPVGDPFTIDYVAHEMGHQFGATHTFNNNCGGERSNGTAVEPGSGSTIMAYAGICPPNVQNNSDPYFHAVSIAQIWENITEGNSTCATLENTGNRAPSADAGADYVIPAGTPFMLSGTASDPDGDALSYNWEQTDNQIYEGYPEASSAGGPVFRSYSPNGEPIRYFPRLNDILSGELANTWEVLPSVQRELNFSFLVRDNNPAGGQTARDDVHITVNNDAGPFIITSHQNTKTMTGGNTETVTWDVAGTHTGAVSAELVDILLSADNSFKDPVILASGVPNNGSATVIVPGGISTSQARIMVKPQGNIFFSVNTADLTIEPSGFMLDFESLSEKICLPDEAVYNFVYRTYEGFNHETVFTAEVPAGLNATFTPASATADGTTVEIKITGISATGEYAVKAEGTSGGQTLDIPLLLEVYDQDFENVVLSAPANGAEELRPSFGITLEWEESPNAEAYDIQLSGQSDFSTILETASVAFPYFEPETLENDHTYYWRVKPKNPCGEGEYSNAFSFRTLETQCKTYVSGEPVDIPANRASTVTSSLAITDDDIITGGISLSLDITHTYISDLTVSLTSPAGTTVRILSGICDEAQNINAVFSTTGESVTCNNNPAVSGTVRPVEPLTLFRGESMQGTWTLTVEDSYAEDGGTINSFGITRCSSPAADNFRVKITDESCKDTKDGIIDVQAEIALNYQVKFSGNNTDITESFTDSWQATNLSPGSYQLCFTIEDNPVYMQCFDVAVAPSGDLSVYSEVSATGNTVNLRLDGGALYTVELNGTRMETTENNVALNLRSGKNTIVIKTDKPCQGVYEEEIYIAPDDVVIYPNPFSDSASAYLGSNISGELHISVYSLSGRLITSLSHTDARKHIDLGLHSFPPGVYLVKIKGKDIRKTSKIVKR</sequence>
<name>A0A3N0EZS6_SINP1</name>
<evidence type="ECO:0000313" key="7">
    <source>
        <dbReference type="EMBL" id="RNL93428.1"/>
    </source>
</evidence>
<protein>
    <submittedName>
        <fullName evidence="7">T9SS C-terminal target domain-containing protein</fullName>
    </submittedName>
</protein>
<organism evidence="7 8">
    <name type="scientific">Sinomicrobium pectinilyticum</name>
    <dbReference type="NCBI Taxonomy" id="1084421"/>
    <lineage>
        <taxon>Bacteria</taxon>
        <taxon>Pseudomonadati</taxon>
        <taxon>Bacteroidota</taxon>
        <taxon>Flavobacteriia</taxon>
        <taxon>Flavobacteriales</taxon>
        <taxon>Flavobacteriaceae</taxon>
        <taxon>Sinomicrobium</taxon>
    </lineage>
</organism>
<dbReference type="NCBIfam" id="TIGR04183">
    <property type="entry name" value="Por_Secre_tail"/>
    <property type="match status" value="1"/>
</dbReference>
<evidence type="ECO:0000259" key="5">
    <source>
        <dbReference type="PROSITE" id="PS50853"/>
    </source>
</evidence>
<dbReference type="SUPFAM" id="SSF49265">
    <property type="entry name" value="Fibronectin type III"/>
    <property type="match status" value="1"/>
</dbReference>
<dbReference type="InterPro" id="IPR003961">
    <property type="entry name" value="FN3_dom"/>
</dbReference>
<dbReference type="Proteomes" id="UP000267469">
    <property type="component" value="Unassembled WGS sequence"/>
</dbReference>
<dbReference type="RefSeq" id="WP_123214338.1">
    <property type="nucleotide sequence ID" value="NZ_RJTM01000011.1"/>
</dbReference>
<dbReference type="Pfam" id="PF13583">
    <property type="entry name" value="Reprolysin_4"/>
    <property type="match status" value="1"/>
</dbReference>
<dbReference type="GO" id="GO:0006508">
    <property type="term" value="P:proteolysis"/>
    <property type="evidence" value="ECO:0007669"/>
    <property type="project" value="UniProtKB-KW"/>
</dbReference>
<keyword evidence="1" id="KW-0645">Protease</keyword>
<dbReference type="Gene3D" id="3.40.390.10">
    <property type="entry name" value="Collagenase (Catalytic Domain)"/>
    <property type="match status" value="1"/>
</dbReference>
<keyword evidence="8" id="KW-1185">Reference proteome</keyword>
<dbReference type="GO" id="GO:0008237">
    <property type="term" value="F:metallopeptidase activity"/>
    <property type="evidence" value="ECO:0007669"/>
    <property type="project" value="InterPro"/>
</dbReference>
<dbReference type="PROSITE" id="PS50853">
    <property type="entry name" value="FN3"/>
    <property type="match status" value="1"/>
</dbReference>
<keyword evidence="3" id="KW-0378">Hydrolase</keyword>
<evidence type="ECO:0000313" key="8">
    <source>
        <dbReference type="Proteomes" id="UP000267469"/>
    </source>
</evidence>
<dbReference type="InterPro" id="IPR002884">
    <property type="entry name" value="P_dom"/>
</dbReference>
<dbReference type="InterPro" id="IPR036116">
    <property type="entry name" value="FN3_sf"/>
</dbReference>
<evidence type="ECO:0000256" key="1">
    <source>
        <dbReference type="ARBA" id="ARBA00022670"/>
    </source>
</evidence>
<dbReference type="InterPro" id="IPR024079">
    <property type="entry name" value="MetalloPept_cat_dom_sf"/>
</dbReference>
<dbReference type="SUPFAM" id="SSF49785">
    <property type="entry name" value="Galactose-binding domain-like"/>
    <property type="match status" value="1"/>
</dbReference>
<dbReference type="Pfam" id="PF01483">
    <property type="entry name" value="P_proprotein"/>
    <property type="match status" value="1"/>
</dbReference>
<feature type="domain" description="Fibronectin type-III" evidence="5">
    <location>
        <begin position="759"/>
        <end position="847"/>
    </location>
</feature>
<dbReference type="Gene3D" id="2.60.40.10">
    <property type="entry name" value="Immunoglobulins"/>
    <property type="match status" value="2"/>
</dbReference>
<dbReference type="InterPro" id="IPR008979">
    <property type="entry name" value="Galactose-bd-like_sf"/>
</dbReference>
<dbReference type="Gene3D" id="2.60.120.260">
    <property type="entry name" value="Galactose-binding domain-like"/>
    <property type="match status" value="1"/>
</dbReference>
<dbReference type="InterPro" id="IPR013783">
    <property type="entry name" value="Ig-like_fold"/>
</dbReference>
<dbReference type="AlphaFoldDB" id="A0A3N0EZS6"/>
<dbReference type="SUPFAM" id="SSF55486">
    <property type="entry name" value="Metalloproteases ('zincins'), catalytic domain"/>
    <property type="match status" value="1"/>
</dbReference>
<dbReference type="PANTHER" id="PTHR11905">
    <property type="entry name" value="ADAM A DISINTEGRIN AND METALLOPROTEASE DOMAIN"/>
    <property type="match status" value="1"/>
</dbReference>
<dbReference type="PROSITE" id="PS51829">
    <property type="entry name" value="P_HOMO_B"/>
    <property type="match status" value="1"/>
</dbReference>
<feature type="domain" description="P/Homo B" evidence="6">
    <location>
        <begin position="843"/>
        <end position="992"/>
    </location>
</feature>
<evidence type="ECO:0000256" key="4">
    <source>
        <dbReference type="SAM" id="SignalP"/>
    </source>
</evidence>
<dbReference type="InterPro" id="IPR026444">
    <property type="entry name" value="Secre_tail"/>
</dbReference>
<dbReference type="OrthoDB" id="9792152at2"/>
<gene>
    <name evidence="7" type="ORF">ED312_02040</name>
</gene>
<evidence type="ECO:0000256" key="2">
    <source>
        <dbReference type="ARBA" id="ARBA00022729"/>
    </source>
</evidence>
<dbReference type="Pfam" id="PF18962">
    <property type="entry name" value="Por_Secre_tail"/>
    <property type="match status" value="1"/>
</dbReference>
<feature type="chain" id="PRO_5017975718" evidence="4">
    <location>
        <begin position="21"/>
        <end position="1227"/>
    </location>
</feature>
<dbReference type="PANTHER" id="PTHR11905:SF159">
    <property type="entry name" value="ADAM METALLOPROTEASE"/>
    <property type="match status" value="1"/>
</dbReference>
<proteinExistence type="predicted"/>
<keyword evidence="2 4" id="KW-0732">Signal</keyword>
<accession>A0A3N0EZS6</accession>